<evidence type="ECO:0000256" key="17">
    <source>
        <dbReference type="ARBA" id="ARBA00023136"/>
    </source>
</evidence>
<name>A0A8S9GMN2_BRACR</name>
<gene>
    <name evidence="21" type="ORF">F2Q70_00019425</name>
</gene>
<keyword evidence="12 19" id="KW-1133">Transmembrane helix</keyword>
<keyword evidence="7" id="KW-0645">Protease</keyword>
<dbReference type="FunFam" id="1.20.5.1300:FF:000002">
    <property type="entry name" value="Histidinol dehydrogenase, chloroplastic"/>
    <property type="match status" value="1"/>
</dbReference>
<dbReference type="InterPro" id="IPR036034">
    <property type="entry name" value="PDZ_sf"/>
</dbReference>
<evidence type="ECO:0000256" key="7">
    <source>
        <dbReference type="ARBA" id="ARBA00022670"/>
    </source>
</evidence>
<comment type="caution">
    <text evidence="21">The sequence shown here is derived from an EMBL/GenBank/DDBJ whole genome shotgun (WGS) entry which is preliminary data.</text>
</comment>
<keyword evidence="10" id="KW-0378">Hydrolase</keyword>
<keyword evidence="13" id="KW-0560">Oxidoreductase</keyword>
<evidence type="ECO:0000256" key="12">
    <source>
        <dbReference type="ARBA" id="ARBA00022989"/>
    </source>
</evidence>
<dbReference type="EC" id="1.1.1.23" evidence="5"/>
<dbReference type="PANTHER" id="PTHR42837:SF2">
    <property type="entry name" value="MEMBRANE METALLOPROTEASE ARASP2, CHLOROPLASTIC-RELATED"/>
    <property type="match status" value="1"/>
</dbReference>
<evidence type="ECO:0000256" key="9">
    <source>
        <dbReference type="ARBA" id="ARBA00022723"/>
    </source>
</evidence>
<evidence type="ECO:0000256" key="11">
    <source>
        <dbReference type="ARBA" id="ARBA00022833"/>
    </source>
</evidence>
<keyword evidence="14" id="KW-0520">NAD</keyword>
<comment type="subcellular location">
    <subcellularLocation>
        <location evidence="2">Membrane</location>
        <topology evidence="2">Multi-pass membrane protein</topology>
    </subcellularLocation>
</comment>
<dbReference type="GO" id="GO:0004399">
    <property type="term" value="F:histidinol dehydrogenase activity"/>
    <property type="evidence" value="ECO:0007669"/>
    <property type="project" value="UniProtKB-EC"/>
</dbReference>
<comment type="cofactor">
    <cofactor evidence="1">
        <name>Zn(2+)</name>
        <dbReference type="ChEBI" id="CHEBI:29105"/>
    </cofactor>
</comment>
<evidence type="ECO:0000256" key="13">
    <source>
        <dbReference type="ARBA" id="ARBA00023002"/>
    </source>
</evidence>
<dbReference type="GO" id="GO:0006508">
    <property type="term" value="P:proteolysis"/>
    <property type="evidence" value="ECO:0007669"/>
    <property type="project" value="UniProtKB-KW"/>
</dbReference>
<dbReference type="Pfam" id="PF17820">
    <property type="entry name" value="PDZ_6"/>
    <property type="match status" value="1"/>
</dbReference>
<dbReference type="PANTHER" id="PTHR42837">
    <property type="entry name" value="REGULATOR OF SIGMA-E PROTEASE RSEP"/>
    <property type="match status" value="1"/>
</dbReference>
<dbReference type="Gene3D" id="1.20.5.1300">
    <property type="match status" value="1"/>
</dbReference>
<keyword evidence="15" id="KW-0482">Metalloprotease</keyword>
<dbReference type="GO" id="GO:0016020">
    <property type="term" value="C:membrane"/>
    <property type="evidence" value="ECO:0007669"/>
    <property type="project" value="UniProtKB-SubCell"/>
</dbReference>
<evidence type="ECO:0000256" key="5">
    <source>
        <dbReference type="ARBA" id="ARBA00012965"/>
    </source>
</evidence>
<organism evidence="21">
    <name type="scientific">Brassica cretica</name>
    <name type="common">Mustard</name>
    <dbReference type="NCBI Taxonomy" id="69181"/>
    <lineage>
        <taxon>Eukaryota</taxon>
        <taxon>Viridiplantae</taxon>
        <taxon>Streptophyta</taxon>
        <taxon>Embryophyta</taxon>
        <taxon>Tracheophyta</taxon>
        <taxon>Spermatophyta</taxon>
        <taxon>Magnoliopsida</taxon>
        <taxon>eudicotyledons</taxon>
        <taxon>Gunneridae</taxon>
        <taxon>Pentapetalae</taxon>
        <taxon>rosids</taxon>
        <taxon>malvids</taxon>
        <taxon>Brassicales</taxon>
        <taxon>Brassicaceae</taxon>
        <taxon>Brassiceae</taxon>
        <taxon>Brassica</taxon>
    </lineage>
</organism>
<feature type="transmembrane region" description="Helical" evidence="19">
    <location>
        <begin position="729"/>
        <end position="747"/>
    </location>
</feature>
<evidence type="ECO:0000256" key="19">
    <source>
        <dbReference type="SAM" id="Phobius"/>
    </source>
</evidence>
<evidence type="ECO:0000256" key="4">
    <source>
        <dbReference type="ARBA" id="ARBA00009989"/>
    </source>
</evidence>
<dbReference type="SUPFAM" id="SSF50156">
    <property type="entry name" value="PDZ domain-like"/>
    <property type="match status" value="1"/>
</dbReference>
<dbReference type="PROSITE" id="PS50106">
    <property type="entry name" value="PDZ"/>
    <property type="match status" value="1"/>
</dbReference>
<accession>A0A8S9GMN2</accession>
<comment type="similarity">
    <text evidence="4">Belongs to the peptidase M50A family.</text>
</comment>
<dbReference type="EMBL" id="QGKY02001925">
    <property type="protein sequence ID" value="KAF2545567.1"/>
    <property type="molecule type" value="Genomic_DNA"/>
</dbReference>
<comment type="catalytic activity">
    <reaction evidence="18">
        <text>L-histidinol + 2 NAD(+) + H2O = L-histidine + 2 NADH + 3 H(+)</text>
        <dbReference type="Rhea" id="RHEA:20641"/>
        <dbReference type="ChEBI" id="CHEBI:15377"/>
        <dbReference type="ChEBI" id="CHEBI:15378"/>
        <dbReference type="ChEBI" id="CHEBI:57540"/>
        <dbReference type="ChEBI" id="CHEBI:57595"/>
        <dbReference type="ChEBI" id="CHEBI:57699"/>
        <dbReference type="ChEBI" id="CHEBI:57945"/>
        <dbReference type="EC" id="1.1.1.23"/>
    </reaction>
</comment>
<dbReference type="AlphaFoldDB" id="A0A8S9GMN2"/>
<evidence type="ECO:0000313" key="21">
    <source>
        <dbReference type="EMBL" id="KAF2545567.1"/>
    </source>
</evidence>
<evidence type="ECO:0000259" key="20">
    <source>
        <dbReference type="PROSITE" id="PS50106"/>
    </source>
</evidence>
<evidence type="ECO:0000256" key="1">
    <source>
        <dbReference type="ARBA" id="ARBA00001947"/>
    </source>
</evidence>
<evidence type="ECO:0000256" key="8">
    <source>
        <dbReference type="ARBA" id="ARBA00022692"/>
    </source>
</evidence>
<dbReference type="InterPro" id="IPR004387">
    <property type="entry name" value="Pept_M50_Zn"/>
</dbReference>
<dbReference type="GO" id="GO:0046872">
    <property type="term" value="F:metal ion binding"/>
    <property type="evidence" value="ECO:0007669"/>
    <property type="project" value="UniProtKB-KW"/>
</dbReference>
<dbReference type="GO" id="GO:0000105">
    <property type="term" value="P:L-histidine biosynthetic process"/>
    <property type="evidence" value="ECO:0007669"/>
    <property type="project" value="UniProtKB-KW"/>
</dbReference>
<keyword evidence="17 19" id="KW-0472">Membrane</keyword>
<sequence length="760" mass="82542">MRPLAIRGMQWALSLQKAILDTPKINMMARKTEFALEETSQARVPRRLDGSPLLLHHVKQLPPFLVMMMVTAPLCPLFRPPPDPPPWSPCKFLPLASLSLVTPPESPDPPDVPAVVALLRCLNTSSSLFPLAMTQNPDLDFPSLTLESRGRDVPFLLFGVSSAVCGCLFSIPSTQAFTQISTLKSPSRMATKNGGGGGSPVSASDTSLTYGFLSPVIYWFVFGCVDWPSISSCFDLPTTPSCKVFQGHLSFFYSANLEYSRQLFVWVTLELRYRTLVGDIPMDLVSVGSTFATSSSIYIALARSSAVCSSCTGSRLVYLSSLWQVEEKFIVIFRPWNMDVAGYGFPLVPQLNQSSFLIFPPMWSELDEHVSLVLEGSSSHRMLSAYGAVCVVLRVTLDVIFEEAYDIVSLTEEGLRNLGPYVATMAEIEGLDAHKRAVTLRLKDIEARQPSQTKAFPLGGFVGFPDNDPNSGIPLDDKNLLKNRPIWDRVVVVSAGIVANVIFAYAIIFAQVVFVGLPVQEAFPGVLVPEVKSSSAGSRDGLLPGDVILAVDGSELSSYGSDSVSKVVDVVKSNPNHSVLLRVQRGKEGFDITITPDKSFDGTGRIGLQLAPNVRFSKVKPKNVTDTFSFVGREFFGLSYNVLDSLKKTFLNFSQTASQVAGPVAIIAVGAEVAKSNADGLYQFAALLNLNLAVINLLPLPALDGGTLALILLEAVRGGRKLPVEVEQGIMSSGILLVIFLGLFLIVKDTLNLDFIREML</sequence>
<dbReference type="Pfam" id="PF02163">
    <property type="entry name" value="Peptidase_M50"/>
    <property type="match status" value="1"/>
</dbReference>
<dbReference type="SMART" id="SM00228">
    <property type="entry name" value="PDZ"/>
    <property type="match status" value="1"/>
</dbReference>
<evidence type="ECO:0000256" key="16">
    <source>
        <dbReference type="ARBA" id="ARBA00023102"/>
    </source>
</evidence>
<dbReference type="GO" id="GO:0004222">
    <property type="term" value="F:metalloendopeptidase activity"/>
    <property type="evidence" value="ECO:0007669"/>
    <property type="project" value="InterPro"/>
</dbReference>
<evidence type="ECO:0000256" key="6">
    <source>
        <dbReference type="ARBA" id="ARBA00022605"/>
    </source>
</evidence>
<feature type="domain" description="PDZ" evidence="20">
    <location>
        <begin position="515"/>
        <end position="586"/>
    </location>
</feature>
<evidence type="ECO:0000256" key="2">
    <source>
        <dbReference type="ARBA" id="ARBA00004141"/>
    </source>
</evidence>
<keyword evidence="16" id="KW-0368">Histidine biosynthesis</keyword>
<keyword evidence="9" id="KW-0479">Metal-binding</keyword>
<dbReference type="InterPro" id="IPR041489">
    <property type="entry name" value="PDZ_6"/>
</dbReference>
<dbReference type="InterPro" id="IPR008915">
    <property type="entry name" value="Peptidase_M50"/>
</dbReference>
<evidence type="ECO:0000256" key="18">
    <source>
        <dbReference type="ARBA" id="ARBA00049489"/>
    </source>
</evidence>
<evidence type="ECO:0000256" key="14">
    <source>
        <dbReference type="ARBA" id="ARBA00023027"/>
    </source>
</evidence>
<evidence type="ECO:0000256" key="10">
    <source>
        <dbReference type="ARBA" id="ARBA00022801"/>
    </source>
</evidence>
<dbReference type="Gene3D" id="2.30.42.10">
    <property type="match status" value="1"/>
</dbReference>
<comment type="pathway">
    <text evidence="3">Amino-acid biosynthesis; L-histidine biosynthesis; L-histidine from 5-phospho-alpha-D-ribose 1-diphosphate: step 9/9.</text>
</comment>
<keyword evidence="11" id="KW-0862">Zinc</keyword>
<evidence type="ECO:0000256" key="15">
    <source>
        <dbReference type="ARBA" id="ARBA00023049"/>
    </source>
</evidence>
<keyword evidence="6" id="KW-0028">Amino-acid biosynthesis</keyword>
<reference evidence="21" key="1">
    <citation type="submission" date="2019-12" db="EMBL/GenBank/DDBJ databases">
        <title>Genome sequencing and annotation of Brassica cretica.</title>
        <authorList>
            <person name="Studholme D.J."/>
            <person name="Sarris P.F."/>
        </authorList>
    </citation>
    <scope>NUCLEOTIDE SEQUENCE</scope>
    <source>
        <strain evidence="21">PFS-102/07</strain>
        <tissue evidence="21">Leaf</tissue>
    </source>
</reference>
<feature type="transmembrane region" description="Helical" evidence="19">
    <location>
        <begin position="490"/>
        <end position="514"/>
    </location>
</feature>
<protein>
    <recommendedName>
        <fullName evidence="5">histidinol dehydrogenase</fullName>
        <ecNumber evidence="5">1.1.1.23</ecNumber>
    </recommendedName>
</protein>
<evidence type="ECO:0000256" key="3">
    <source>
        <dbReference type="ARBA" id="ARBA00004940"/>
    </source>
</evidence>
<dbReference type="InterPro" id="IPR001478">
    <property type="entry name" value="PDZ"/>
</dbReference>
<keyword evidence="8 19" id="KW-0812">Transmembrane</keyword>
<proteinExistence type="inferred from homology"/>